<evidence type="ECO:0000313" key="3">
    <source>
        <dbReference type="Proteomes" id="UP000026961"/>
    </source>
</evidence>
<organism evidence="2">
    <name type="scientific">Oryza glumipatula</name>
    <dbReference type="NCBI Taxonomy" id="40148"/>
    <lineage>
        <taxon>Eukaryota</taxon>
        <taxon>Viridiplantae</taxon>
        <taxon>Streptophyta</taxon>
        <taxon>Embryophyta</taxon>
        <taxon>Tracheophyta</taxon>
        <taxon>Spermatophyta</taxon>
        <taxon>Magnoliopsida</taxon>
        <taxon>Liliopsida</taxon>
        <taxon>Poales</taxon>
        <taxon>Poaceae</taxon>
        <taxon>BOP clade</taxon>
        <taxon>Oryzoideae</taxon>
        <taxon>Oryzeae</taxon>
        <taxon>Oryzinae</taxon>
        <taxon>Oryza</taxon>
    </lineage>
</organism>
<accession>A0A0E0A779</accession>
<evidence type="ECO:0000256" key="1">
    <source>
        <dbReference type="SAM" id="MobiDB-lite"/>
    </source>
</evidence>
<reference evidence="2" key="2">
    <citation type="submission" date="2018-05" db="EMBL/GenBank/DDBJ databases">
        <title>OgluRS3 (Oryza glumaepatula Reference Sequence Version 3).</title>
        <authorList>
            <person name="Zhang J."/>
            <person name="Kudrna D."/>
            <person name="Lee S."/>
            <person name="Talag J."/>
            <person name="Welchert J."/>
            <person name="Wing R.A."/>
        </authorList>
    </citation>
    <scope>NUCLEOTIDE SEQUENCE [LARGE SCALE GENOMIC DNA]</scope>
</reference>
<dbReference type="EnsemblPlants" id="OGLUM06G09050.1">
    <property type="protein sequence ID" value="OGLUM06G09050.1"/>
    <property type="gene ID" value="OGLUM06G09050"/>
</dbReference>
<dbReference type="Proteomes" id="UP000026961">
    <property type="component" value="Chromosome 6"/>
</dbReference>
<name>A0A0E0A779_9ORYZ</name>
<dbReference type="Gramene" id="OGLUM06G09050.1">
    <property type="protein sequence ID" value="OGLUM06G09050.1"/>
    <property type="gene ID" value="OGLUM06G09050"/>
</dbReference>
<feature type="region of interest" description="Disordered" evidence="1">
    <location>
        <begin position="37"/>
        <end position="69"/>
    </location>
</feature>
<evidence type="ECO:0008006" key="4">
    <source>
        <dbReference type="Google" id="ProtNLM"/>
    </source>
</evidence>
<dbReference type="HOGENOM" id="CLU_1828318_0_0_1"/>
<evidence type="ECO:0000313" key="2">
    <source>
        <dbReference type="EnsemblPlants" id="OGLUM06G09050.1"/>
    </source>
</evidence>
<proteinExistence type="predicted"/>
<dbReference type="AlphaFoldDB" id="A0A0E0A779"/>
<feature type="region of interest" description="Disordered" evidence="1">
    <location>
        <begin position="97"/>
        <end position="141"/>
    </location>
</feature>
<feature type="compositionally biased region" description="Basic and acidic residues" evidence="1">
    <location>
        <begin position="113"/>
        <end position="130"/>
    </location>
</feature>
<reference evidence="2" key="1">
    <citation type="submission" date="2015-04" db="UniProtKB">
        <authorList>
            <consortium name="EnsemblPlants"/>
        </authorList>
    </citation>
    <scope>IDENTIFICATION</scope>
</reference>
<sequence>MGGGRQRGARRQLGAAARLLLGDGRAARSHALRVEAVGIRRRPEAGEDGGGLPPAPLPADLPRRPASARGEEEDGLWLVAAVQLWGMPSCCRPTTFDVNKVPTMQGPSAPAARRTEDDEGWRRHAARGEGRPCVGGVRRTA</sequence>
<keyword evidence="3" id="KW-1185">Reference proteome</keyword>
<protein>
    <recommendedName>
        <fullName evidence="4">DUF834 domain-containing protein</fullName>
    </recommendedName>
</protein>